<accession>A0A5P1FT29</accession>
<keyword evidence="2" id="KW-1185">Reference proteome</keyword>
<evidence type="ECO:0000313" key="2">
    <source>
        <dbReference type="Proteomes" id="UP000243459"/>
    </source>
</evidence>
<organism evidence="1 2">
    <name type="scientific">Asparagus officinalis</name>
    <name type="common">Garden asparagus</name>
    <dbReference type="NCBI Taxonomy" id="4686"/>
    <lineage>
        <taxon>Eukaryota</taxon>
        <taxon>Viridiplantae</taxon>
        <taxon>Streptophyta</taxon>
        <taxon>Embryophyta</taxon>
        <taxon>Tracheophyta</taxon>
        <taxon>Spermatophyta</taxon>
        <taxon>Magnoliopsida</taxon>
        <taxon>Liliopsida</taxon>
        <taxon>Asparagales</taxon>
        <taxon>Asparagaceae</taxon>
        <taxon>Asparagoideae</taxon>
        <taxon>Asparagus</taxon>
    </lineage>
</organism>
<sequence length="89" mass="9692">MMMRRKWIIGMMTLIELEDADDASDVGSSSYMPDDDPDFGLMGEVAPLSFSTGGHFEPVFDFEGAYGTLESMPIIDTSEPLALAPVLLV</sequence>
<protein>
    <submittedName>
        <fullName evidence="1">Uncharacterized protein</fullName>
    </submittedName>
</protein>
<gene>
    <name evidence="1" type="ORF">A4U43_C01F29420</name>
</gene>
<reference evidence="2" key="1">
    <citation type="journal article" date="2017" name="Nat. Commun.">
        <title>The asparagus genome sheds light on the origin and evolution of a young Y chromosome.</title>
        <authorList>
            <person name="Harkess A."/>
            <person name="Zhou J."/>
            <person name="Xu C."/>
            <person name="Bowers J.E."/>
            <person name="Van der Hulst R."/>
            <person name="Ayyampalayam S."/>
            <person name="Mercati F."/>
            <person name="Riccardi P."/>
            <person name="McKain M.R."/>
            <person name="Kakrana A."/>
            <person name="Tang H."/>
            <person name="Ray J."/>
            <person name="Groenendijk J."/>
            <person name="Arikit S."/>
            <person name="Mathioni S.M."/>
            <person name="Nakano M."/>
            <person name="Shan H."/>
            <person name="Telgmann-Rauber A."/>
            <person name="Kanno A."/>
            <person name="Yue Z."/>
            <person name="Chen H."/>
            <person name="Li W."/>
            <person name="Chen Y."/>
            <person name="Xu X."/>
            <person name="Zhang Y."/>
            <person name="Luo S."/>
            <person name="Chen H."/>
            <person name="Gao J."/>
            <person name="Mao Z."/>
            <person name="Pires J.C."/>
            <person name="Luo M."/>
            <person name="Kudrna D."/>
            <person name="Wing R.A."/>
            <person name="Meyers B.C."/>
            <person name="Yi K."/>
            <person name="Kong H."/>
            <person name="Lavrijsen P."/>
            <person name="Sunseri F."/>
            <person name="Falavigna A."/>
            <person name="Ye Y."/>
            <person name="Leebens-Mack J.H."/>
            <person name="Chen G."/>
        </authorList>
    </citation>
    <scope>NUCLEOTIDE SEQUENCE [LARGE SCALE GENOMIC DNA]</scope>
    <source>
        <strain evidence="2">cv. DH0086</strain>
    </source>
</reference>
<dbReference type="Gramene" id="ONK81465">
    <property type="protein sequence ID" value="ONK81465"/>
    <property type="gene ID" value="A4U43_C01F29420"/>
</dbReference>
<proteinExistence type="predicted"/>
<evidence type="ECO:0000313" key="1">
    <source>
        <dbReference type="EMBL" id="ONK81465.1"/>
    </source>
</evidence>
<dbReference type="AlphaFoldDB" id="A0A5P1FT29"/>
<name>A0A5P1FT29_ASPOF</name>
<dbReference type="Proteomes" id="UP000243459">
    <property type="component" value="Chromosome 1"/>
</dbReference>
<dbReference type="EMBL" id="CM007381">
    <property type="protein sequence ID" value="ONK81465.1"/>
    <property type="molecule type" value="Genomic_DNA"/>
</dbReference>